<dbReference type="NCBIfam" id="TIGR00706">
    <property type="entry name" value="SppA_dom"/>
    <property type="match status" value="1"/>
</dbReference>
<comment type="subcellular location">
    <subcellularLocation>
        <location evidence="1">Membrane</location>
    </subcellularLocation>
</comment>
<dbReference type="InterPro" id="IPR047217">
    <property type="entry name" value="S49_SppA_67K_type_N"/>
</dbReference>
<evidence type="ECO:0000256" key="4">
    <source>
        <dbReference type="ARBA" id="ARBA00022801"/>
    </source>
</evidence>
<evidence type="ECO:0000256" key="1">
    <source>
        <dbReference type="ARBA" id="ARBA00004370"/>
    </source>
</evidence>
<dbReference type="InterPro" id="IPR002142">
    <property type="entry name" value="Peptidase_S49"/>
</dbReference>
<accession>A0ABS3G6R4</accession>
<evidence type="ECO:0000256" key="3">
    <source>
        <dbReference type="ARBA" id="ARBA00022670"/>
    </source>
</evidence>
<comment type="similarity">
    <text evidence="2">Belongs to the peptidase S49 family.</text>
</comment>
<evidence type="ECO:0000259" key="8">
    <source>
        <dbReference type="Pfam" id="PF01343"/>
    </source>
</evidence>
<dbReference type="NCBIfam" id="TIGR00705">
    <property type="entry name" value="SppA_67K"/>
    <property type="match status" value="1"/>
</dbReference>
<reference evidence="9 10" key="1">
    <citation type="submission" date="2021-03" db="EMBL/GenBank/DDBJ databases">
        <title>Muricauda lutimaris sp. nov. and Muricauda ruestringensis sp. nov, two marine members of the Flavobacteriaceae isolated from deep sea sediments of Western Pacific.</title>
        <authorList>
            <person name="Zhao S."/>
            <person name="Liu R."/>
        </authorList>
    </citation>
    <scope>NUCLEOTIDE SEQUENCE [LARGE SCALE GENOMIC DNA]</scope>
    <source>
        <strain evidence="9 10">BC31-1-A7</strain>
    </source>
</reference>
<dbReference type="CDD" id="cd07023">
    <property type="entry name" value="S49_Sppa_N_C"/>
    <property type="match status" value="1"/>
</dbReference>
<evidence type="ECO:0000256" key="6">
    <source>
        <dbReference type="ARBA" id="ARBA00023136"/>
    </source>
</evidence>
<dbReference type="RefSeq" id="WP_207033820.1">
    <property type="nucleotide sequence ID" value="NZ_JAFLNL010000005.1"/>
</dbReference>
<dbReference type="Pfam" id="PF01343">
    <property type="entry name" value="Peptidase_S49"/>
    <property type="match status" value="2"/>
</dbReference>
<proteinExistence type="inferred from homology"/>
<keyword evidence="5" id="KW-0720">Serine protease</keyword>
<sequence length="586" mass="64685">MKFLRNLLASILGSLVAFMIIVGMFFIFMALVGSVDDGVVVKKNSVLEFSLVSPILDYTGKDDTDPFAGFWGEELGLDEILHAIKVAEEDENIAGISLTTGFLQAGIAQTREIRKALLDFKSSGKFVLAHYDVYSQRDYYLASAADEMYMNPVGLLDFKGLATEVLFYKELQEKTGVKMEVIRHGKYKSAVEPFLSDTMSDENRTQIKELITSIWSVIVDDISETRNIAPENLNIIADTLGGKTPEHAVSSGLLDGILYYDEYENLLKERVGAEVDDELNYVGLMDYIQKANKQKIRTGSDQVAVIYAQGEILFGEGGKDYIGQGIIVNALQKAVDNKSVKAIVLRVDSPGGSALVSDIIWREIQLAKKEKPLVVSFGNVAASGGYYIGVAGDKIFADPTTITGSIGVFGTIPNVHEFADNIGVNAEQVGTNKNSVDYSFFEPMTDSFRNAMQESIKETYQTFLDRVSKGRNMTVEQVNEIAQGRVWSGVDAKALGLVDELGDLDDAIAAAAEMADLDSYGIRKYPKYKSGFEKFMENYGSVKTKIGESFIKEEIGSEAYDILKEFKQFTKQEGVQAKMPFRLNIK</sequence>
<keyword evidence="7" id="KW-1133">Transmembrane helix</keyword>
<dbReference type="PANTHER" id="PTHR33209:SF1">
    <property type="entry name" value="PEPTIDASE S49 DOMAIN-CONTAINING PROTEIN"/>
    <property type="match status" value="1"/>
</dbReference>
<comment type="caution">
    <text evidence="9">The sequence shown here is derived from an EMBL/GenBank/DDBJ whole genome shotgun (WGS) entry which is preliminary data.</text>
</comment>
<organism evidence="9 10">
    <name type="scientific">Flagellimonas aurea</name>
    <dbReference type="NCBI Taxonomy" id="2915619"/>
    <lineage>
        <taxon>Bacteria</taxon>
        <taxon>Pseudomonadati</taxon>
        <taxon>Bacteroidota</taxon>
        <taxon>Flavobacteriia</taxon>
        <taxon>Flavobacteriales</taxon>
        <taxon>Flavobacteriaceae</taxon>
        <taxon>Flagellimonas</taxon>
    </lineage>
</organism>
<evidence type="ECO:0000313" key="10">
    <source>
        <dbReference type="Proteomes" id="UP000664044"/>
    </source>
</evidence>
<keyword evidence="10" id="KW-1185">Reference proteome</keyword>
<dbReference type="CDD" id="cd07018">
    <property type="entry name" value="S49_SppA_67K_type"/>
    <property type="match status" value="1"/>
</dbReference>
<dbReference type="EMBL" id="JAFLNL010000005">
    <property type="protein sequence ID" value="MBO0354608.1"/>
    <property type="molecule type" value="Genomic_DNA"/>
</dbReference>
<gene>
    <name evidence="9" type="primary">sppA</name>
    <name evidence="9" type="ORF">J0656_11320</name>
</gene>
<feature type="transmembrane region" description="Helical" evidence="7">
    <location>
        <begin position="7"/>
        <end position="32"/>
    </location>
</feature>
<name>A0ABS3G6R4_9FLAO</name>
<dbReference type="PIRSF" id="PIRSF001217">
    <property type="entry name" value="Protease_4_SppA"/>
    <property type="match status" value="1"/>
</dbReference>
<keyword evidence="3" id="KW-0645">Protease</keyword>
<dbReference type="InterPro" id="IPR004634">
    <property type="entry name" value="Pept_S49_pIV"/>
</dbReference>
<dbReference type="PANTHER" id="PTHR33209">
    <property type="entry name" value="PROTEASE 4"/>
    <property type="match status" value="1"/>
</dbReference>
<keyword evidence="7" id="KW-0812">Transmembrane</keyword>
<evidence type="ECO:0000256" key="2">
    <source>
        <dbReference type="ARBA" id="ARBA00008683"/>
    </source>
</evidence>
<feature type="domain" description="Peptidase S49" evidence="8">
    <location>
        <begin position="120"/>
        <end position="272"/>
    </location>
</feature>
<keyword evidence="6 7" id="KW-0472">Membrane</keyword>
<feature type="domain" description="Peptidase S49" evidence="8">
    <location>
        <begin position="367"/>
        <end position="517"/>
    </location>
</feature>
<evidence type="ECO:0000256" key="7">
    <source>
        <dbReference type="SAM" id="Phobius"/>
    </source>
</evidence>
<dbReference type="Proteomes" id="UP000664044">
    <property type="component" value="Unassembled WGS sequence"/>
</dbReference>
<keyword evidence="4" id="KW-0378">Hydrolase</keyword>
<dbReference type="SUPFAM" id="SSF52096">
    <property type="entry name" value="ClpP/crotonase"/>
    <property type="match status" value="2"/>
</dbReference>
<protein>
    <submittedName>
        <fullName evidence="9">Signal peptide peptidase SppA</fullName>
    </submittedName>
</protein>
<evidence type="ECO:0000256" key="5">
    <source>
        <dbReference type="ARBA" id="ARBA00022825"/>
    </source>
</evidence>
<dbReference type="Gene3D" id="3.90.226.10">
    <property type="entry name" value="2-enoyl-CoA Hydratase, Chain A, domain 1"/>
    <property type="match status" value="3"/>
</dbReference>
<dbReference type="Gene3D" id="6.20.330.10">
    <property type="match status" value="1"/>
</dbReference>
<dbReference type="InterPro" id="IPR047272">
    <property type="entry name" value="S49_SppA_C"/>
</dbReference>
<dbReference type="InterPro" id="IPR029045">
    <property type="entry name" value="ClpP/crotonase-like_dom_sf"/>
</dbReference>
<evidence type="ECO:0000313" key="9">
    <source>
        <dbReference type="EMBL" id="MBO0354608.1"/>
    </source>
</evidence>
<dbReference type="InterPro" id="IPR004635">
    <property type="entry name" value="Pept_S49_SppA"/>
</dbReference>